<dbReference type="Proteomes" id="UP000808906">
    <property type="component" value="Unassembled WGS sequence"/>
</dbReference>
<dbReference type="AlphaFoldDB" id="A0A9Q2S878"/>
<comment type="caution">
    <text evidence="2">The sequence shown here is derived from an EMBL/GenBank/DDBJ whole genome shotgun (WGS) entry which is preliminary data.</text>
</comment>
<name>A0A9Q2S878_RHOHA</name>
<organism evidence="2 4">
    <name type="scientific">Rhodococcus hoagii</name>
    <name type="common">Corynebacterium equii</name>
    <dbReference type="NCBI Taxonomy" id="43767"/>
    <lineage>
        <taxon>Bacteria</taxon>
        <taxon>Bacillati</taxon>
        <taxon>Actinomycetota</taxon>
        <taxon>Actinomycetes</taxon>
        <taxon>Mycobacteriales</taxon>
        <taxon>Nocardiaceae</taxon>
        <taxon>Prescottella</taxon>
    </lineage>
</organism>
<dbReference type="Proteomes" id="UP000603463">
    <property type="component" value="Unassembled WGS sequence"/>
</dbReference>
<evidence type="ECO:0000313" key="2">
    <source>
        <dbReference type="EMBL" id="MBM4567634.1"/>
    </source>
</evidence>
<proteinExistence type="predicted"/>
<accession>A0A9Q2S878</accession>
<reference evidence="2" key="1">
    <citation type="submission" date="2019-11" db="EMBL/GenBank/DDBJ databases">
        <title>Spread of Macrolides and rifampicin resistant Rhodococcus equi in clinical isolates in the USA.</title>
        <authorList>
            <person name="Alvarez-Narvaez S."/>
            <person name="Huber L."/>
            <person name="Cohen N.D."/>
            <person name="Slovis N."/>
            <person name="Greiter M."/>
            <person name="Giguere S."/>
            <person name="Hart K."/>
        </authorList>
    </citation>
    <scope>NUCLEOTIDE SEQUENCE</scope>
    <source>
        <strain evidence="2">Lh_17</strain>
    </source>
</reference>
<dbReference type="RefSeq" id="WP_084869477.1">
    <property type="nucleotide sequence ID" value="NZ_JAJNNF010000111.1"/>
</dbReference>
<evidence type="ECO:0000313" key="3">
    <source>
        <dbReference type="EMBL" id="NKT78209.1"/>
    </source>
</evidence>
<dbReference type="EMBL" id="WVBC01000030">
    <property type="protein sequence ID" value="NKT78209.1"/>
    <property type="molecule type" value="Genomic_DNA"/>
</dbReference>
<evidence type="ECO:0000313" key="4">
    <source>
        <dbReference type="Proteomes" id="UP000808906"/>
    </source>
</evidence>
<gene>
    <name evidence="1" type="ORF">GS441_19300</name>
    <name evidence="2" type="ORF">GS441_20105</name>
    <name evidence="3" type="ORF">GS882_08850</name>
</gene>
<reference evidence="3" key="2">
    <citation type="journal article" date="2020" name="Environ. Microbiol.">
        <title>The novel and transferable erm(51) gene confers Macrolides, Lincosamides, and Streptogramins B (MLSB) resistance to clonal Rhodococcus equi in the environment.</title>
        <authorList>
            <person name="Huber L."/>
            <person name="Giguere S."/>
            <person name="Slovis N.M."/>
            <person name="Alvarez-Narvaez S."/>
            <person name="Hart K.A."/>
            <person name="Greiter M."/>
            <person name="Morris E.R.A."/>
            <person name="Cohen N.D."/>
        </authorList>
    </citation>
    <scope>NUCLEOTIDE SEQUENCE</scope>
    <source>
        <strain evidence="3">Lh_116_1</strain>
    </source>
</reference>
<evidence type="ECO:0000313" key="1">
    <source>
        <dbReference type="EMBL" id="MBM4567486.1"/>
    </source>
</evidence>
<dbReference type="EMBL" id="WUXR01000012">
    <property type="protein sequence ID" value="MBM4567486.1"/>
    <property type="molecule type" value="Genomic_DNA"/>
</dbReference>
<sequence length="117" mass="12897">MSDFNPVSVEQSIRQCANNIARGVTVCSNAYAEFLKADHVYDQAFARAYLEAGGAAHERKYRAELETAAEREKRDIADAAYRYADRQAKALESELRAMQSVGASVRGMYGVAGRGEQ</sequence>
<protein>
    <submittedName>
        <fullName evidence="2">Uncharacterized protein</fullName>
    </submittedName>
</protein>
<dbReference type="EMBL" id="WUXR01000013">
    <property type="protein sequence ID" value="MBM4567634.1"/>
    <property type="molecule type" value="Genomic_DNA"/>
</dbReference>